<organism evidence="1 2">
    <name type="scientific">Leersia perrieri</name>
    <dbReference type="NCBI Taxonomy" id="77586"/>
    <lineage>
        <taxon>Eukaryota</taxon>
        <taxon>Viridiplantae</taxon>
        <taxon>Streptophyta</taxon>
        <taxon>Embryophyta</taxon>
        <taxon>Tracheophyta</taxon>
        <taxon>Spermatophyta</taxon>
        <taxon>Magnoliopsida</taxon>
        <taxon>Liliopsida</taxon>
        <taxon>Poales</taxon>
        <taxon>Poaceae</taxon>
        <taxon>BOP clade</taxon>
        <taxon>Oryzoideae</taxon>
        <taxon>Oryzeae</taxon>
        <taxon>Oryzinae</taxon>
        <taxon>Leersia</taxon>
    </lineage>
</organism>
<evidence type="ECO:0000313" key="2">
    <source>
        <dbReference type="Proteomes" id="UP000032180"/>
    </source>
</evidence>
<dbReference type="EnsemblPlants" id="LPERR03G20180.1">
    <property type="protein sequence ID" value="LPERR03G20180.1"/>
    <property type="gene ID" value="LPERR03G20180"/>
</dbReference>
<name>A0A0D9VVW2_9ORYZ</name>
<accession>A0A0D9VVW2</accession>
<proteinExistence type="predicted"/>
<dbReference type="Proteomes" id="UP000032180">
    <property type="component" value="Chromosome 3"/>
</dbReference>
<dbReference type="AlphaFoldDB" id="A0A0D9VVW2"/>
<reference evidence="2" key="2">
    <citation type="submission" date="2013-12" db="EMBL/GenBank/DDBJ databases">
        <authorList>
            <person name="Yu Y."/>
            <person name="Lee S."/>
            <person name="de Baynast K."/>
            <person name="Wissotski M."/>
            <person name="Liu L."/>
            <person name="Talag J."/>
            <person name="Goicoechea J."/>
            <person name="Angelova A."/>
            <person name="Jetty R."/>
            <person name="Kudrna D."/>
            <person name="Golser W."/>
            <person name="Rivera L."/>
            <person name="Zhang J."/>
            <person name="Wing R."/>
        </authorList>
    </citation>
    <scope>NUCLEOTIDE SEQUENCE</scope>
</reference>
<dbReference type="Gramene" id="LPERR03G20180.1">
    <property type="protein sequence ID" value="LPERR03G20180.1"/>
    <property type="gene ID" value="LPERR03G20180"/>
</dbReference>
<keyword evidence="2" id="KW-1185">Reference proteome</keyword>
<reference evidence="1 2" key="1">
    <citation type="submission" date="2012-08" db="EMBL/GenBank/DDBJ databases">
        <title>Oryza genome evolution.</title>
        <authorList>
            <person name="Wing R.A."/>
        </authorList>
    </citation>
    <scope>NUCLEOTIDE SEQUENCE</scope>
</reference>
<dbReference type="HOGENOM" id="CLU_2375875_0_0_1"/>
<sequence>MAAASGRIGAVLLRSCSPHRLPRTSPLAAPASISVVAGYLCVPGPGRPNLVVAATGQLGGSGNERRQQCGNIGRGVSCVFREPMFLSTEVMTIII</sequence>
<protein>
    <submittedName>
        <fullName evidence="1">Uncharacterized protein</fullName>
    </submittedName>
</protein>
<reference evidence="1" key="3">
    <citation type="submission" date="2015-04" db="UniProtKB">
        <authorList>
            <consortium name="EnsemblPlants"/>
        </authorList>
    </citation>
    <scope>IDENTIFICATION</scope>
</reference>
<evidence type="ECO:0000313" key="1">
    <source>
        <dbReference type="EnsemblPlants" id="LPERR03G20180.1"/>
    </source>
</evidence>